<evidence type="ECO:0000259" key="2">
    <source>
        <dbReference type="Pfam" id="PF25917"/>
    </source>
</evidence>
<proteinExistence type="predicted"/>
<feature type="coiled-coil region" evidence="1">
    <location>
        <begin position="110"/>
        <end position="168"/>
    </location>
</feature>
<organism evidence="3 4">
    <name type="scientific">Fibrobacter intestinalis</name>
    <dbReference type="NCBI Taxonomy" id="28122"/>
    <lineage>
        <taxon>Bacteria</taxon>
        <taxon>Pseudomonadati</taxon>
        <taxon>Fibrobacterota</taxon>
        <taxon>Fibrobacteria</taxon>
        <taxon>Fibrobacterales</taxon>
        <taxon>Fibrobacteraceae</taxon>
        <taxon>Fibrobacter</taxon>
    </lineage>
</organism>
<dbReference type="InterPro" id="IPR058625">
    <property type="entry name" value="MdtA-like_BSH"/>
</dbReference>
<evidence type="ECO:0000256" key="1">
    <source>
        <dbReference type="SAM" id="Coils"/>
    </source>
</evidence>
<keyword evidence="1" id="KW-0175">Coiled coil</keyword>
<dbReference type="PANTHER" id="PTHR30438:SF1">
    <property type="entry name" value="36 KDA ANTIGEN"/>
    <property type="match status" value="1"/>
</dbReference>
<gene>
    <name evidence="3" type="ORF">SAMN05720469_10970</name>
</gene>
<name>A0A1M6TC65_9BACT</name>
<reference evidence="4" key="1">
    <citation type="submission" date="2016-11" db="EMBL/GenBank/DDBJ databases">
        <authorList>
            <person name="Varghese N."/>
            <person name="Submissions S."/>
        </authorList>
    </citation>
    <scope>NUCLEOTIDE SEQUENCE [LARGE SCALE GENOMIC DNA]</scope>
    <source>
        <strain evidence="4">UWOS</strain>
    </source>
</reference>
<protein>
    <submittedName>
        <fullName evidence="3">HlyD family secretion protein</fullName>
    </submittedName>
</protein>
<dbReference type="Gene3D" id="2.40.30.170">
    <property type="match status" value="1"/>
</dbReference>
<dbReference type="PANTHER" id="PTHR30438">
    <property type="entry name" value="36 KDA ANTIGEN-RELATED"/>
    <property type="match status" value="1"/>
</dbReference>
<dbReference type="Gene3D" id="1.10.287.470">
    <property type="entry name" value="Helix hairpin bin"/>
    <property type="match status" value="1"/>
</dbReference>
<dbReference type="AlphaFoldDB" id="A0A1M6TC65"/>
<accession>A0A1M6TC65</accession>
<dbReference type="Proteomes" id="UP000184275">
    <property type="component" value="Unassembled WGS sequence"/>
</dbReference>
<dbReference type="SUPFAM" id="SSF111369">
    <property type="entry name" value="HlyD-like secretion proteins"/>
    <property type="match status" value="2"/>
</dbReference>
<dbReference type="Pfam" id="PF25917">
    <property type="entry name" value="BSH_RND"/>
    <property type="match status" value="1"/>
</dbReference>
<evidence type="ECO:0000313" key="4">
    <source>
        <dbReference type="Proteomes" id="UP000184275"/>
    </source>
</evidence>
<dbReference type="Gene3D" id="2.40.50.100">
    <property type="match status" value="1"/>
</dbReference>
<sequence length="325" mass="35397">MKKIPAILMLTVIVALIIAAFGAIRHFAFVPQQEYQQGQIDARRVMVAGKLAGRISKFSVHEGDSVTAGDIIAEIYSPEVEAKKLQAEGAYKAAKAQATKAKNGSRSEQIDAAKAMMEKAEQAMKLAKSTYERVQQLYDDGVLPVQKRDEAETQKNAADAQWEAAKAQYTMALNGARSEDKAAANALVLQANGAKAEVDAYLKETKILAPISGEITLKISEEGEVVGAGMPVVAITDLKEAWAVFNIREDALKNVSKGKEFSIFIPALEKTIPMEVYYIASAGNYAIWKSSRESGGFDLKTFEIRLRPKAPVEGLRPGMTALWKK</sequence>
<evidence type="ECO:0000313" key="3">
    <source>
        <dbReference type="EMBL" id="SHK54587.1"/>
    </source>
</evidence>
<dbReference type="EMBL" id="FRAW01000009">
    <property type="protein sequence ID" value="SHK54587.1"/>
    <property type="molecule type" value="Genomic_DNA"/>
</dbReference>
<dbReference type="RefSeq" id="WP_073303545.1">
    <property type="nucleotide sequence ID" value="NZ_FRAW01000009.1"/>
</dbReference>
<feature type="domain" description="Multidrug resistance protein MdtA-like barrel-sandwich hybrid" evidence="2">
    <location>
        <begin position="44"/>
        <end position="236"/>
    </location>
</feature>
<keyword evidence="4" id="KW-1185">Reference proteome</keyword>